<accession>A0A4V2UYZ4</accession>
<keyword evidence="1" id="KW-0472">Membrane</keyword>
<protein>
    <submittedName>
        <fullName evidence="2">Uncharacterized protein</fullName>
    </submittedName>
</protein>
<keyword evidence="1" id="KW-1133">Transmembrane helix</keyword>
<feature type="transmembrane region" description="Helical" evidence="1">
    <location>
        <begin position="85"/>
        <end position="105"/>
    </location>
</feature>
<keyword evidence="3" id="KW-1185">Reference proteome</keyword>
<evidence type="ECO:0000256" key="1">
    <source>
        <dbReference type="SAM" id="Phobius"/>
    </source>
</evidence>
<gene>
    <name evidence="2" type="ORF">EDC22_107196</name>
</gene>
<reference evidence="2 3" key="1">
    <citation type="submission" date="2019-03" db="EMBL/GenBank/DDBJ databases">
        <title>Genomic Encyclopedia of Type Strains, Phase IV (KMG-IV): sequencing the most valuable type-strain genomes for metagenomic binning, comparative biology and taxonomic classification.</title>
        <authorList>
            <person name="Goeker M."/>
        </authorList>
    </citation>
    <scope>NUCLEOTIDE SEQUENCE [LARGE SCALE GENOMIC DNA]</scope>
    <source>
        <strain evidence="2 3">DSM 19345</strain>
    </source>
</reference>
<sequence length="108" mass="11224">MSNQGYLIGILGFGLLSGMFSPILLKQMTAVVVILSPGLLISSPAVVVFLAYLLGATFTIMLAGIPAALYERLTGAKDSTPMSLWIWLAGTAVLALPAVTTFFGVGGF</sequence>
<keyword evidence="1" id="KW-0812">Transmembrane</keyword>
<comment type="caution">
    <text evidence="2">The sequence shown here is derived from an EMBL/GenBank/DDBJ whole genome shotgun (WGS) entry which is preliminary data.</text>
</comment>
<dbReference type="OrthoDB" id="8080853at2"/>
<name>A0A4V2UYZ4_9HYPH</name>
<feature type="transmembrane region" description="Helical" evidence="1">
    <location>
        <begin position="6"/>
        <end position="25"/>
    </location>
</feature>
<feature type="transmembrane region" description="Helical" evidence="1">
    <location>
        <begin position="32"/>
        <end position="65"/>
    </location>
</feature>
<dbReference type="EMBL" id="SMAK01000007">
    <property type="protein sequence ID" value="TCT09348.1"/>
    <property type="molecule type" value="Genomic_DNA"/>
</dbReference>
<evidence type="ECO:0000313" key="3">
    <source>
        <dbReference type="Proteomes" id="UP000295678"/>
    </source>
</evidence>
<dbReference type="RefSeq" id="WP_132807052.1">
    <property type="nucleotide sequence ID" value="NZ_SMAK01000007.1"/>
</dbReference>
<dbReference type="AlphaFoldDB" id="A0A4V2UYZ4"/>
<dbReference type="Proteomes" id="UP000295678">
    <property type="component" value="Unassembled WGS sequence"/>
</dbReference>
<organism evidence="2 3">
    <name type="scientific">Tepidamorphus gemmatus</name>
    <dbReference type="NCBI Taxonomy" id="747076"/>
    <lineage>
        <taxon>Bacteria</taxon>
        <taxon>Pseudomonadati</taxon>
        <taxon>Pseudomonadota</taxon>
        <taxon>Alphaproteobacteria</taxon>
        <taxon>Hyphomicrobiales</taxon>
        <taxon>Tepidamorphaceae</taxon>
        <taxon>Tepidamorphus</taxon>
    </lineage>
</organism>
<evidence type="ECO:0000313" key="2">
    <source>
        <dbReference type="EMBL" id="TCT09348.1"/>
    </source>
</evidence>
<proteinExistence type="predicted"/>